<dbReference type="Proteomes" id="UP000309389">
    <property type="component" value="Unassembled WGS sequence"/>
</dbReference>
<keyword evidence="3" id="KW-0131">Cell cycle</keyword>
<dbReference type="EMBL" id="SSHH01000002">
    <property type="protein sequence ID" value="TIX50750.1"/>
    <property type="molecule type" value="Genomic_DNA"/>
</dbReference>
<keyword evidence="2" id="KW-0067">ATP-binding</keyword>
<evidence type="ECO:0000313" key="4">
    <source>
        <dbReference type="Proteomes" id="UP000309389"/>
    </source>
</evidence>
<dbReference type="RefSeq" id="WP_136693769.1">
    <property type="nucleotide sequence ID" value="NZ_SSHH01000002.1"/>
</dbReference>
<evidence type="ECO:0000256" key="1">
    <source>
        <dbReference type="ARBA" id="ARBA00022741"/>
    </source>
</evidence>
<dbReference type="InterPro" id="IPR005654">
    <property type="entry name" value="ATPase_AFG1-like"/>
</dbReference>
<dbReference type="GO" id="GO:0005737">
    <property type="term" value="C:cytoplasm"/>
    <property type="evidence" value="ECO:0007669"/>
    <property type="project" value="TreeGrafter"/>
</dbReference>
<dbReference type="AlphaFoldDB" id="A0A4T3F3K6"/>
<keyword evidence="1" id="KW-0547">Nucleotide-binding</keyword>
<evidence type="ECO:0000313" key="3">
    <source>
        <dbReference type="EMBL" id="TIX50750.1"/>
    </source>
</evidence>
<protein>
    <submittedName>
        <fullName evidence="3">Cell division protein ZapE</fullName>
    </submittedName>
</protein>
<proteinExistence type="predicted"/>
<comment type="caution">
    <text evidence="3">The sequence shown here is derived from an EMBL/GenBank/DDBJ whole genome shotgun (WGS) entry which is preliminary data.</text>
</comment>
<evidence type="ECO:0000256" key="2">
    <source>
        <dbReference type="ARBA" id="ARBA00022840"/>
    </source>
</evidence>
<dbReference type="GO" id="GO:0051301">
    <property type="term" value="P:cell division"/>
    <property type="evidence" value="ECO:0007669"/>
    <property type="project" value="UniProtKB-KW"/>
</dbReference>
<accession>A0A4T3F3K6</accession>
<dbReference type="Pfam" id="PF03969">
    <property type="entry name" value="AFG1_ATPase"/>
    <property type="match status" value="1"/>
</dbReference>
<dbReference type="PANTHER" id="PTHR12169">
    <property type="entry name" value="ATPASE N2B"/>
    <property type="match status" value="1"/>
</dbReference>
<keyword evidence="3" id="KW-0132">Cell division</keyword>
<gene>
    <name evidence="3" type="ORF">E5222_06590</name>
</gene>
<dbReference type="Gene3D" id="3.40.50.300">
    <property type="entry name" value="P-loop containing nucleotide triphosphate hydrolases"/>
    <property type="match status" value="1"/>
</dbReference>
<dbReference type="PANTHER" id="PTHR12169:SF6">
    <property type="entry name" value="AFG1-LIKE ATPASE"/>
    <property type="match status" value="1"/>
</dbReference>
<dbReference type="NCBIfam" id="NF040713">
    <property type="entry name" value="ZapE"/>
    <property type="match status" value="1"/>
</dbReference>
<sequence length="374" mass="42036">MTGVLARYEELLESGELRPDPQQRAAAGRLGELQATLEASRQADDPGLIDRLLRRKPRAETGIYMWGGVGRGKSMLMDLFFDCLDIRRKRRAHFHAFMLEVHARIREERKKEAGDPIAPVAAALAEDVRCLAFDEMVVNNSTDAMIMSRLFRALIVDHGVTVVTTSNRPPRDLYKDGLNREHFLPFIDLIERRLDVIELNGPTDYRLDRIGGMASWHAPIGDEATAQLRELFFRLTDFAPEDAEHVPSAELDLGGGRTLFVPKSLKGVAVFSFKRLCKEARGASDYLAIAREYHTVIIVGIPQMDREMRNEAARFVTLIDALYENRVKLFASAAVEPEQLYPSGDGAFEFERTVSRLKEMQSDAYMALGHGEAG</sequence>
<dbReference type="OrthoDB" id="9774491at2"/>
<organism evidence="3 4">
    <name type="scientific">Alteraurantiacibacter aquimixticola</name>
    <dbReference type="NCBI Taxonomy" id="2489173"/>
    <lineage>
        <taxon>Bacteria</taxon>
        <taxon>Pseudomonadati</taxon>
        <taxon>Pseudomonadota</taxon>
        <taxon>Alphaproteobacteria</taxon>
        <taxon>Sphingomonadales</taxon>
        <taxon>Erythrobacteraceae</taxon>
        <taxon>Alteraurantiacibacter</taxon>
    </lineage>
</organism>
<reference evidence="3 4" key="1">
    <citation type="submission" date="2019-04" db="EMBL/GenBank/DDBJ databases">
        <title>Altererythrobacter aquimixticola sp. nov., isolated from sediment of junction between the ocean and a freshwater spring.</title>
        <authorList>
            <person name="Yoon J.-H."/>
        </authorList>
    </citation>
    <scope>NUCLEOTIDE SEQUENCE [LARGE SCALE GENOMIC DNA]</scope>
    <source>
        <strain evidence="3 4">SSKS-13</strain>
    </source>
</reference>
<name>A0A4T3F3K6_9SPHN</name>
<dbReference type="GO" id="GO:0016887">
    <property type="term" value="F:ATP hydrolysis activity"/>
    <property type="evidence" value="ECO:0007669"/>
    <property type="project" value="InterPro"/>
</dbReference>
<dbReference type="SUPFAM" id="SSF52540">
    <property type="entry name" value="P-loop containing nucleoside triphosphate hydrolases"/>
    <property type="match status" value="1"/>
</dbReference>
<dbReference type="InterPro" id="IPR027417">
    <property type="entry name" value="P-loop_NTPase"/>
</dbReference>
<dbReference type="GO" id="GO:0005524">
    <property type="term" value="F:ATP binding"/>
    <property type="evidence" value="ECO:0007669"/>
    <property type="project" value="UniProtKB-KW"/>
</dbReference>
<keyword evidence="4" id="KW-1185">Reference proteome</keyword>